<evidence type="ECO:0000256" key="1">
    <source>
        <dbReference type="SAM" id="MobiDB-lite"/>
    </source>
</evidence>
<name>A0A5C1ANG0_9BACT</name>
<organism evidence="2 3">
    <name type="scientific">Limnoglobus roseus</name>
    <dbReference type="NCBI Taxonomy" id="2598579"/>
    <lineage>
        <taxon>Bacteria</taxon>
        <taxon>Pseudomonadati</taxon>
        <taxon>Planctomycetota</taxon>
        <taxon>Planctomycetia</taxon>
        <taxon>Gemmatales</taxon>
        <taxon>Gemmataceae</taxon>
        <taxon>Limnoglobus</taxon>
    </lineage>
</organism>
<feature type="region of interest" description="Disordered" evidence="1">
    <location>
        <begin position="1"/>
        <end position="77"/>
    </location>
</feature>
<keyword evidence="3" id="KW-1185">Reference proteome</keyword>
<sequence length="111" mass="11833">MSSLRDRRYPPRASRSPHRHREISTHSTSTDPAITTHTSRSPPCHSGAEATSAAGGQFGLTHRLNRQPGQPFRLPLSSGYGPEFVPLRGFGPLEGPGQLLGLGLGPDVVAD</sequence>
<proteinExistence type="predicted"/>
<reference evidence="3" key="1">
    <citation type="submission" date="2019-08" db="EMBL/GenBank/DDBJ databases">
        <title>Limnoglobus roseus gen. nov., sp. nov., a novel freshwater planctomycete with a giant genome from the family Gemmataceae.</title>
        <authorList>
            <person name="Kulichevskaya I.S."/>
            <person name="Naumoff D.G."/>
            <person name="Miroshnikov K."/>
            <person name="Ivanova A."/>
            <person name="Philippov D.A."/>
            <person name="Hakobyan A."/>
            <person name="Rijpstra I.C."/>
            <person name="Sinninghe Damste J.S."/>
            <person name="Liesack W."/>
            <person name="Dedysh S.N."/>
        </authorList>
    </citation>
    <scope>NUCLEOTIDE SEQUENCE [LARGE SCALE GENOMIC DNA]</scope>
    <source>
        <strain evidence="3">PX52</strain>
    </source>
</reference>
<dbReference type="KEGG" id="lrs:PX52LOC_07635"/>
<protein>
    <submittedName>
        <fullName evidence="2">Uncharacterized protein</fullName>
    </submittedName>
</protein>
<dbReference type="Proteomes" id="UP000324974">
    <property type="component" value="Chromosome"/>
</dbReference>
<evidence type="ECO:0000313" key="3">
    <source>
        <dbReference type="Proteomes" id="UP000324974"/>
    </source>
</evidence>
<dbReference type="AlphaFoldDB" id="A0A5C1ANG0"/>
<dbReference type="EMBL" id="CP042425">
    <property type="protein sequence ID" value="QEL20530.1"/>
    <property type="molecule type" value="Genomic_DNA"/>
</dbReference>
<gene>
    <name evidence="2" type="ORF">PX52LOC_07635</name>
</gene>
<evidence type="ECO:0000313" key="2">
    <source>
        <dbReference type="EMBL" id="QEL20530.1"/>
    </source>
</evidence>
<accession>A0A5C1ANG0</accession>
<feature type="compositionally biased region" description="Polar residues" evidence="1">
    <location>
        <begin position="25"/>
        <end position="41"/>
    </location>
</feature>